<evidence type="ECO:0000256" key="2">
    <source>
        <dbReference type="ARBA" id="ARBA00023125"/>
    </source>
</evidence>
<dbReference type="InterPro" id="IPR050679">
    <property type="entry name" value="Bact_HTH_transcr_reg"/>
</dbReference>
<dbReference type="GO" id="GO:0003700">
    <property type="term" value="F:DNA-binding transcription factor activity"/>
    <property type="evidence" value="ECO:0007669"/>
    <property type="project" value="InterPro"/>
</dbReference>
<dbReference type="PANTHER" id="PTHR44846">
    <property type="entry name" value="MANNOSYL-D-GLYCERATE TRANSPORT/METABOLISM SYSTEM REPRESSOR MNGR-RELATED"/>
    <property type="match status" value="1"/>
</dbReference>
<dbReference type="InterPro" id="IPR036388">
    <property type="entry name" value="WH-like_DNA-bd_sf"/>
</dbReference>
<gene>
    <name evidence="4" type="primary">ytrA1</name>
    <name evidence="4" type="ORF">AHOG_01460</name>
</gene>
<sequence>MDLDPDDPRPPYMQVANALRAAILTKVFRPGEKLPSRNELAKRYSVAPMTVQNALRELRDDGSIVSRQGSGVFVRERTERPIGLRPHLERAFEAENVSIDFAGFSGETLHGAMQEPLDKIRIGRLTPKSISVRILVPDSSQPMAIPCRADDLSDSPEFRARMNRIMERHTYAIIDNVTELGRLGLVPEVTAEVRVHRAAPLFKLYLLNGEDAFFGFYPVQEHVLSLGGETTTIYDLAGKDAILFHHSTTDDDTSTGSQYVDQATTWFTSMWTTVGREHVL</sequence>
<dbReference type="RefSeq" id="WP_184451146.1">
    <property type="nucleotide sequence ID" value="NZ_CP022521.1"/>
</dbReference>
<dbReference type="SMART" id="SM00345">
    <property type="entry name" value="HTH_GNTR"/>
    <property type="match status" value="1"/>
</dbReference>
<dbReference type="SUPFAM" id="SSF46785">
    <property type="entry name" value="Winged helix' DNA-binding domain"/>
    <property type="match status" value="1"/>
</dbReference>
<dbReference type="PROSITE" id="PS50949">
    <property type="entry name" value="HTH_GNTR"/>
    <property type="match status" value="1"/>
</dbReference>
<accession>A0A221VWW4</accession>
<dbReference type="GO" id="GO:0003677">
    <property type="term" value="F:DNA binding"/>
    <property type="evidence" value="ECO:0007669"/>
    <property type="project" value="UniProtKB-KW"/>
</dbReference>
<dbReference type="Gene3D" id="1.10.10.10">
    <property type="entry name" value="Winged helix-like DNA-binding domain superfamily/Winged helix DNA-binding domain"/>
    <property type="match status" value="1"/>
</dbReference>
<evidence type="ECO:0000313" key="5">
    <source>
        <dbReference type="Proteomes" id="UP000204221"/>
    </source>
</evidence>
<keyword evidence="2" id="KW-0238">DNA-binding</keyword>
<dbReference type="InterPro" id="IPR000524">
    <property type="entry name" value="Tscrpt_reg_HTH_GntR"/>
</dbReference>
<reference evidence="4 5" key="1">
    <citation type="submission" date="2017-07" db="EMBL/GenBank/DDBJ databases">
        <title>Complete genome sequence of Actinoalloteichus hoggarensis DSM 45943, type strain of Actinoalloteichus hoggarensis.</title>
        <authorList>
            <person name="Ruckert C."/>
            <person name="Nouioui I."/>
            <person name="Willmese J."/>
            <person name="van Wezel G."/>
            <person name="Klenk H.-P."/>
            <person name="Kalinowski J."/>
            <person name="Zotchev S.B."/>
        </authorList>
    </citation>
    <scope>NUCLEOTIDE SEQUENCE [LARGE SCALE GENOMIC DNA]</scope>
    <source>
        <strain evidence="4 5">DSM 45943</strain>
    </source>
</reference>
<protein>
    <submittedName>
        <fullName evidence="4">HTH-type transcriptional repressor YtrA</fullName>
    </submittedName>
</protein>
<dbReference type="CDD" id="cd07377">
    <property type="entry name" value="WHTH_GntR"/>
    <property type="match status" value="1"/>
</dbReference>
<dbReference type="PANTHER" id="PTHR44846:SF17">
    <property type="entry name" value="GNTR-FAMILY TRANSCRIPTIONAL REGULATOR"/>
    <property type="match status" value="1"/>
</dbReference>
<dbReference type="AlphaFoldDB" id="A0A221VWW4"/>
<dbReference type="EMBL" id="CP022521">
    <property type="protein sequence ID" value="ASO17957.1"/>
    <property type="molecule type" value="Genomic_DNA"/>
</dbReference>
<evidence type="ECO:0000313" key="4">
    <source>
        <dbReference type="EMBL" id="ASO17957.1"/>
    </source>
</evidence>
<keyword evidence="1" id="KW-0805">Transcription regulation</keyword>
<name>A0A221VWW4_9PSEU</name>
<dbReference type="KEGG" id="ahg:AHOG_01460"/>
<organism evidence="4 5">
    <name type="scientific">Actinoalloteichus hoggarensis</name>
    <dbReference type="NCBI Taxonomy" id="1470176"/>
    <lineage>
        <taxon>Bacteria</taxon>
        <taxon>Bacillati</taxon>
        <taxon>Actinomycetota</taxon>
        <taxon>Actinomycetes</taxon>
        <taxon>Pseudonocardiales</taxon>
        <taxon>Pseudonocardiaceae</taxon>
        <taxon>Actinoalloteichus</taxon>
    </lineage>
</organism>
<dbReference type="Pfam" id="PF00392">
    <property type="entry name" value="GntR"/>
    <property type="match status" value="1"/>
</dbReference>
<keyword evidence="3" id="KW-0804">Transcription</keyword>
<evidence type="ECO:0000256" key="1">
    <source>
        <dbReference type="ARBA" id="ARBA00023015"/>
    </source>
</evidence>
<dbReference type="GO" id="GO:0045892">
    <property type="term" value="P:negative regulation of DNA-templated transcription"/>
    <property type="evidence" value="ECO:0007669"/>
    <property type="project" value="TreeGrafter"/>
</dbReference>
<dbReference type="InterPro" id="IPR036390">
    <property type="entry name" value="WH_DNA-bd_sf"/>
</dbReference>
<evidence type="ECO:0000256" key="3">
    <source>
        <dbReference type="ARBA" id="ARBA00023163"/>
    </source>
</evidence>
<dbReference type="Proteomes" id="UP000204221">
    <property type="component" value="Chromosome"/>
</dbReference>
<keyword evidence="5" id="KW-1185">Reference proteome</keyword>
<proteinExistence type="predicted"/>